<feature type="region of interest" description="Disordered" evidence="1">
    <location>
        <begin position="123"/>
        <end position="190"/>
    </location>
</feature>
<keyword evidence="3" id="KW-1185">Reference proteome</keyword>
<dbReference type="AlphaFoldDB" id="A0A7G2C9M4"/>
<organism evidence="2 3">
    <name type="scientific">Angomonas deanei</name>
    <dbReference type="NCBI Taxonomy" id="59799"/>
    <lineage>
        <taxon>Eukaryota</taxon>
        <taxon>Discoba</taxon>
        <taxon>Euglenozoa</taxon>
        <taxon>Kinetoplastea</taxon>
        <taxon>Metakinetoplastina</taxon>
        <taxon>Trypanosomatida</taxon>
        <taxon>Trypanosomatidae</taxon>
        <taxon>Strigomonadinae</taxon>
        <taxon>Angomonas</taxon>
    </lineage>
</organism>
<name>A0A7G2C9M4_9TRYP</name>
<evidence type="ECO:0000313" key="2">
    <source>
        <dbReference type="EMBL" id="CAD2216269.1"/>
    </source>
</evidence>
<evidence type="ECO:0000313" key="3">
    <source>
        <dbReference type="Proteomes" id="UP000515908"/>
    </source>
</evidence>
<dbReference type="EMBL" id="LR877150">
    <property type="protein sequence ID" value="CAD2216269.1"/>
    <property type="molecule type" value="Genomic_DNA"/>
</dbReference>
<protein>
    <recommendedName>
        <fullName evidence="4">Chromosomal passenger protein</fullName>
    </recommendedName>
</protein>
<dbReference type="VEuPathDB" id="TriTrypDB:ADEAN_000373000"/>
<accession>A0A7G2C9M4</accession>
<sequence length="229" mass="26047">MLFFLFFLSEFPVPLLPLPLSLFSLSVAFSIRQMDMFEDLRTFPREKPALANHLGRIHHILQKKYHTKVPEFTLRADGTAAFYDFYKSEVQKIITHINHTTGKNYKVRIDPRRLARGFELCKAGATHSPSPPPSGTWVKETEETGRQIRQDNLVSEQRSRIAASIPGHGSPYGKYQGCSPAKTPNNKVEMDDDMYISTAAAEIRRRNENNPYVFSTPPAFNGFQNTSPQ</sequence>
<feature type="compositionally biased region" description="Basic and acidic residues" evidence="1">
    <location>
        <begin position="139"/>
        <end position="149"/>
    </location>
</feature>
<proteinExistence type="predicted"/>
<dbReference type="Proteomes" id="UP000515908">
    <property type="component" value="Chromosome 06"/>
</dbReference>
<gene>
    <name evidence="2" type="ORF">ADEAN_000373000</name>
</gene>
<reference evidence="2 3" key="1">
    <citation type="submission" date="2020-08" db="EMBL/GenBank/DDBJ databases">
        <authorList>
            <person name="Newling K."/>
            <person name="Davey J."/>
            <person name="Forrester S."/>
        </authorList>
    </citation>
    <scope>NUCLEOTIDE SEQUENCE [LARGE SCALE GENOMIC DNA]</scope>
    <source>
        <strain evidence="3">Crithidia deanei Carvalho (ATCC PRA-265)</strain>
    </source>
</reference>
<dbReference type="OrthoDB" id="270789at2759"/>
<evidence type="ECO:0000256" key="1">
    <source>
        <dbReference type="SAM" id="MobiDB-lite"/>
    </source>
</evidence>
<feature type="region of interest" description="Disordered" evidence="1">
    <location>
        <begin position="208"/>
        <end position="229"/>
    </location>
</feature>
<evidence type="ECO:0008006" key="4">
    <source>
        <dbReference type="Google" id="ProtNLM"/>
    </source>
</evidence>